<gene>
    <name evidence="2" type="ORF">V6N11_063590</name>
</gene>
<organism evidence="2 3">
    <name type="scientific">Hibiscus sabdariffa</name>
    <name type="common">roselle</name>
    <dbReference type="NCBI Taxonomy" id="183260"/>
    <lineage>
        <taxon>Eukaryota</taxon>
        <taxon>Viridiplantae</taxon>
        <taxon>Streptophyta</taxon>
        <taxon>Embryophyta</taxon>
        <taxon>Tracheophyta</taxon>
        <taxon>Spermatophyta</taxon>
        <taxon>Magnoliopsida</taxon>
        <taxon>eudicotyledons</taxon>
        <taxon>Gunneridae</taxon>
        <taxon>Pentapetalae</taxon>
        <taxon>rosids</taxon>
        <taxon>malvids</taxon>
        <taxon>Malvales</taxon>
        <taxon>Malvaceae</taxon>
        <taxon>Malvoideae</taxon>
        <taxon>Hibiscus</taxon>
    </lineage>
</organism>
<feature type="compositionally biased region" description="Basic and acidic residues" evidence="1">
    <location>
        <begin position="13"/>
        <end position="25"/>
    </location>
</feature>
<proteinExistence type="predicted"/>
<feature type="compositionally biased region" description="Basic and acidic residues" evidence="1">
    <location>
        <begin position="44"/>
        <end position="53"/>
    </location>
</feature>
<keyword evidence="3" id="KW-1185">Reference proteome</keyword>
<dbReference type="Proteomes" id="UP001396334">
    <property type="component" value="Unassembled WGS sequence"/>
</dbReference>
<comment type="caution">
    <text evidence="2">The sequence shown here is derived from an EMBL/GenBank/DDBJ whole genome shotgun (WGS) entry which is preliminary data.</text>
</comment>
<feature type="region of interest" description="Disordered" evidence="1">
    <location>
        <begin position="1"/>
        <end position="89"/>
    </location>
</feature>
<evidence type="ECO:0000313" key="2">
    <source>
        <dbReference type="EMBL" id="KAK8483535.1"/>
    </source>
</evidence>
<evidence type="ECO:0000256" key="1">
    <source>
        <dbReference type="SAM" id="MobiDB-lite"/>
    </source>
</evidence>
<sequence>MEDLKANFADDWPSSRDGDTAKTNDRQPSVEAPARRMGSGSHADVTRNLERFDPQNVVSKDSRESTPSPKSSMGHVGFGEKPLGESWEQKSDDGIFDEQAVDSGPFEEGQIRPLGVPENGPGKIANSLDSLLGSAFSRSGNPMSCLRNKDFHSNQNQDESIEIVPDNLEGVEGVDSGFGVSKKLSCIPHLVRTSLGQKGIFRASSRRRLRRLVKDSLEDASTRREDEDSQGITDHVETKGRMEAEAVWEISNLLEISFKGGHQAVLNKVVEEKIIKPRFIALIGFIKHKQLLCGILNVYGPSIDSEKDPSEKIGKAINVSAISIFKSFVFEANLLDLPLSDGKFVWCNNREEATFVRLDRAGIVLNNDPKAFLLAWHGSAKSYNVAWFDFIPPAVIWSTWLFRNEQPPPIGYLKLNVDGVVGARNLRSGIGGVLRDDCGWILLSYSESLRFCLPALAEFEAIKILLQKVASVNTGGPVLELIRKFSIDMSHALIC</sequence>
<evidence type="ECO:0008006" key="4">
    <source>
        <dbReference type="Google" id="ProtNLM"/>
    </source>
</evidence>
<reference evidence="2 3" key="1">
    <citation type="journal article" date="2024" name="G3 (Bethesda)">
        <title>Genome assembly of Hibiscus sabdariffa L. provides insights into metabolisms of medicinal natural products.</title>
        <authorList>
            <person name="Kim T."/>
        </authorList>
    </citation>
    <scope>NUCLEOTIDE SEQUENCE [LARGE SCALE GENOMIC DNA]</scope>
    <source>
        <strain evidence="2">TK-2024</strain>
        <tissue evidence="2">Old leaves</tissue>
    </source>
</reference>
<protein>
    <recommendedName>
        <fullName evidence="4">RNase H type-1 domain-containing protein</fullName>
    </recommendedName>
</protein>
<accession>A0ABR1ZS77</accession>
<name>A0ABR1ZS77_9ROSI</name>
<dbReference type="EMBL" id="JBBPBN010000644">
    <property type="protein sequence ID" value="KAK8483535.1"/>
    <property type="molecule type" value="Genomic_DNA"/>
</dbReference>
<evidence type="ECO:0000313" key="3">
    <source>
        <dbReference type="Proteomes" id="UP001396334"/>
    </source>
</evidence>